<dbReference type="EMBL" id="JBGBPQ010000010">
    <property type="protein sequence ID" value="KAL1519224.1"/>
    <property type="molecule type" value="Genomic_DNA"/>
</dbReference>
<keyword evidence="4" id="KW-1185">Reference proteome</keyword>
<dbReference type="Proteomes" id="UP001515480">
    <property type="component" value="Unassembled WGS sequence"/>
</dbReference>
<organism evidence="3 4">
    <name type="scientific">Prymnesium parvum</name>
    <name type="common">Toxic golden alga</name>
    <dbReference type="NCBI Taxonomy" id="97485"/>
    <lineage>
        <taxon>Eukaryota</taxon>
        <taxon>Haptista</taxon>
        <taxon>Haptophyta</taxon>
        <taxon>Prymnesiophyceae</taxon>
        <taxon>Prymnesiales</taxon>
        <taxon>Prymnesiaceae</taxon>
        <taxon>Prymnesium</taxon>
    </lineage>
</organism>
<evidence type="ECO:0000256" key="1">
    <source>
        <dbReference type="SAM" id="Coils"/>
    </source>
</evidence>
<comment type="caution">
    <text evidence="3">The sequence shown here is derived from an EMBL/GenBank/DDBJ whole genome shotgun (WGS) entry which is preliminary data.</text>
</comment>
<feature type="region of interest" description="Disordered" evidence="2">
    <location>
        <begin position="447"/>
        <end position="473"/>
    </location>
</feature>
<evidence type="ECO:0000313" key="3">
    <source>
        <dbReference type="EMBL" id="KAL1519224.1"/>
    </source>
</evidence>
<feature type="coiled-coil region" evidence="1">
    <location>
        <begin position="310"/>
        <end position="386"/>
    </location>
</feature>
<evidence type="ECO:0008006" key="5">
    <source>
        <dbReference type="Google" id="ProtNLM"/>
    </source>
</evidence>
<evidence type="ECO:0000313" key="4">
    <source>
        <dbReference type="Proteomes" id="UP001515480"/>
    </source>
</evidence>
<feature type="compositionally biased region" description="Pro residues" evidence="2">
    <location>
        <begin position="450"/>
        <end position="466"/>
    </location>
</feature>
<proteinExistence type="predicted"/>
<keyword evidence="1" id="KW-0175">Coiled coil</keyword>
<feature type="coiled-coil region" evidence="1">
    <location>
        <begin position="621"/>
        <end position="697"/>
    </location>
</feature>
<feature type="coiled-coil region" evidence="1">
    <location>
        <begin position="759"/>
        <end position="817"/>
    </location>
</feature>
<evidence type="ECO:0000256" key="2">
    <source>
        <dbReference type="SAM" id="MobiDB-lite"/>
    </source>
</evidence>
<sequence length="845" mass="94599">MPAAISGGVKRDWRQELRSRVRSDQEEAERRIARVDSPSWRQRLQAVKAQMEESSHKVELAEKEMRLAVASMRDEQGARAPLGSSRQRSLHEMHSLLHGLREEQQGTQLSLHSSRASLRRARAHAVAHALSSGWHLRLGRSFVAWARAAVLMAHDRAIERRSRLEEQLAREVLHNEALSTQLQSGSLELTQRSFESRDLHLRLQAMQESLSRRAHKMEMEALEERGRQLGELRKEHALQLSQMAEEHEESARRSWRRVSRAQDAVLEFARRVAEKRLLYRCWYGWLAVREQARARQAAEAQELAARLDLQAAAAAQLAEARRTAAELREAAEAHELQLAEERRVGEEREYQLKEMGRAVQQAAEASEKLTKQRDAIEAQLREITQARSPLRAHTAEHRVSVAAAQAIALEAAAATAGREAALAVASQAISQPKDHLLNPARALLHRPRPSTFPSPIPRPPPAPAPYAPRRLTRHPAGSRGARLFRIAALQAVLVASLRDVDTQRAHDTHLESMTGTALDKHAAGKEEQACVASPFPQFLRAHNHNHHHQPALSHFLALPTLFLHVASHPSLPPPSFSPPLSATPTAPPPKLFHSRLFAQLMQVRQELEASLRRGMETQGQLLLLEKQAAADEAELQEAREACEQLTSRCTHLEEEVAELRARCRAIDLERGEMALERRDAQEKARRYESDVAMLRAQVPTYEKSTEALMENARHARAAQQARGLCTLLSLYLRQTYGATCGQATLRMLEGRLVLESREKAACERALEESRARLDMAELKNAQLAASMEEAKAEIAELAAQNEELEAQAADISLLREQDTRVVLAEKASEHAAEMAAEQARMAPSG</sequence>
<accession>A0AB34JBT8</accession>
<dbReference type="AlphaFoldDB" id="A0AB34JBT8"/>
<name>A0AB34JBT8_PRYPA</name>
<gene>
    <name evidence="3" type="ORF">AB1Y20_003483</name>
</gene>
<reference evidence="3 4" key="1">
    <citation type="journal article" date="2024" name="Science">
        <title>Giant polyketide synthase enzymes in the biosynthesis of giant marine polyether toxins.</title>
        <authorList>
            <person name="Fallon T.R."/>
            <person name="Shende V.V."/>
            <person name="Wierzbicki I.H."/>
            <person name="Pendleton A.L."/>
            <person name="Watervoot N.F."/>
            <person name="Auber R.P."/>
            <person name="Gonzalez D.J."/>
            <person name="Wisecaver J.H."/>
            <person name="Moore B.S."/>
        </authorList>
    </citation>
    <scope>NUCLEOTIDE SEQUENCE [LARGE SCALE GENOMIC DNA]</scope>
    <source>
        <strain evidence="3 4">12B1</strain>
    </source>
</reference>
<protein>
    <recommendedName>
        <fullName evidence="5">Protein of centriole 5</fullName>
    </recommendedName>
</protein>